<keyword evidence="3" id="KW-1185">Reference proteome</keyword>
<dbReference type="Proteomes" id="UP000501452">
    <property type="component" value="Chromosome"/>
</dbReference>
<protein>
    <submittedName>
        <fullName evidence="2">Uncharacterized protein</fullName>
    </submittedName>
</protein>
<dbReference type="RefSeq" id="WP_166176392.1">
    <property type="nucleotide sequence ID" value="NZ_CP045119.1"/>
</dbReference>
<organism evidence="2 3">
    <name type="scientific">Rubrobacter tropicus</name>
    <dbReference type="NCBI Taxonomy" id="2653851"/>
    <lineage>
        <taxon>Bacteria</taxon>
        <taxon>Bacillati</taxon>
        <taxon>Actinomycetota</taxon>
        <taxon>Rubrobacteria</taxon>
        <taxon>Rubrobacterales</taxon>
        <taxon>Rubrobacteraceae</taxon>
        <taxon>Rubrobacter</taxon>
    </lineage>
</organism>
<dbReference type="EMBL" id="CP045119">
    <property type="protein sequence ID" value="QIN83271.1"/>
    <property type="molecule type" value="Genomic_DNA"/>
</dbReference>
<feature type="transmembrane region" description="Helical" evidence="1">
    <location>
        <begin position="39"/>
        <end position="59"/>
    </location>
</feature>
<gene>
    <name evidence="2" type="ORF">GBA63_11930</name>
</gene>
<dbReference type="KEGG" id="rub:GBA63_11930"/>
<dbReference type="AlphaFoldDB" id="A0A6G8Q9W2"/>
<evidence type="ECO:0000256" key="1">
    <source>
        <dbReference type="SAM" id="Phobius"/>
    </source>
</evidence>
<reference evidence="2 3" key="1">
    <citation type="submission" date="2019-10" db="EMBL/GenBank/DDBJ databases">
        <title>Rubrobacter sp nov SCSIO 52090 isolated from a deep-sea sediment in the South China Sea.</title>
        <authorList>
            <person name="Chen R.W."/>
        </authorList>
    </citation>
    <scope>NUCLEOTIDE SEQUENCE [LARGE SCALE GENOMIC DNA]</scope>
    <source>
        <strain evidence="2 3">SCSIO 52909</strain>
    </source>
</reference>
<keyword evidence="1" id="KW-0472">Membrane</keyword>
<keyword evidence="1" id="KW-0812">Transmembrane</keyword>
<sequence>MAIFFHAVMNASGELWKTIPEYSAEPASLAEALARNTHVYLVGAIALWVAAVAAVLVYGTRNLSRRPRQVLADTTGKTQPRAR</sequence>
<keyword evidence="1" id="KW-1133">Transmembrane helix</keyword>
<accession>A0A6G8Q9W2</accession>
<proteinExistence type="predicted"/>
<evidence type="ECO:0000313" key="3">
    <source>
        <dbReference type="Proteomes" id="UP000501452"/>
    </source>
</evidence>
<name>A0A6G8Q9W2_9ACTN</name>
<evidence type="ECO:0000313" key="2">
    <source>
        <dbReference type="EMBL" id="QIN83271.1"/>
    </source>
</evidence>